<evidence type="ECO:0000313" key="2">
    <source>
        <dbReference type="Proteomes" id="UP000823928"/>
    </source>
</evidence>
<reference evidence="1" key="1">
    <citation type="submission" date="2020-10" db="EMBL/GenBank/DDBJ databases">
        <authorList>
            <person name="Gilroy R."/>
        </authorList>
    </citation>
    <scope>NUCLEOTIDE SEQUENCE</scope>
    <source>
        <strain evidence="1">6276</strain>
    </source>
</reference>
<dbReference type="Proteomes" id="UP000823928">
    <property type="component" value="Unassembled WGS sequence"/>
</dbReference>
<dbReference type="EMBL" id="DVIU01000134">
    <property type="protein sequence ID" value="HIS36290.1"/>
    <property type="molecule type" value="Genomic_DNA"/>
</dbReference>
<name>A0A9D1JNJ3_9BACT</name>
<accession>A0A9D1JNJ3</accession>
<comment type="caution">
    <text evidence="1">The sequence shown here is derived from an EMBL/GenBank/DDBJ whole genome shotgun (WGS) entry which is preliminary data.</text>
</comment>
<dbReference type="AlphaFoldDB" id="A0A9D1JNJ3"/>
<organism evidence="1 2">
    <name type="scientific">Candidatus Scatousia excrementigallinarum</name>
    <dbReference type="NCBI Taxonomy" id="2840935"/>
    <lineage>
        <taxon>Bacteria</taxon>
        <taxon>Candidatus Scatousia</taxon>
    </lineage>
</organism>
<gene>
    <name evidence="1" type="ORF">IAC10_06630</name>
</gene>
<sequence length="204" mass="23320">MAAMILPAVIANYQEQEYVTRLKKAVSVFEQAKIRAMEINAIDFKNMSYGGVYVQSEHEKFANYFKPYFNVIIDCASPENSNTNCLNSSESIYKIDRKTRVTGLVDNTYRGYITADGVSYFFYSGRSYVVIDVNTPKKKPNSLGYDVFFFQLDSNGKLLPVNDTDTLDECKSTGFSCAKWVLLYGNQAYRKCPEKVEYNRKTKC</sequence>
<reference evidence="1" key="2">
    <citation type="journal article" date="2021" name="PeerJ">
        <title>Extensive microbial diversity within the chicken gut microbiome revealed by metagenomics and culture.</title>
        <authorList>
            <person name="Gilroy R."/>
            <person name="Ravi A."/>
            <person name="Getino M."/>
            <person name="Pursley I."/>
            <person name="Horton D.L."/>
            <person name="Alikhan N.F."/>
            <person name="Baker D."/>
            <person name="Gharbi K."/>
            <person name="Hall N."/>
            <person name="Watson M."/>
            <person name="Adriaenssens E.M."/>
            <person name="Foster-Nyarko E."/>
            <person name="Jarju S."/>
            <person name="Secka A."/>
            <person name="Antonio M."/>
            <person name="Oren A."/>
            <person name="Chaudhuri R.R."/>
            <person name="La Ragione R."/>
            <person name="Hildebrand F."/>
            <person name="Pallen M.J."/>
        </authorList>
    </citation>
    <scope>NUCLEOTIDE SEQUENCE</scope>
    <source>
        <strain evidence="1">6276</strain>
    </source>
</reference>
<evidence type="ECO:0000313" key="1">
    <source>
        <dbReference type="EMBL" id="HIS36290.1"/>
    </source>
</evidence>
<proteinExistence type="predicted"/>
<protein>
    <submittedName>
        <fullName evidence="1">Uncharacterized protein</fullName>
    </submittedName>
</protein>